<dbReference type="PANTHER" id="PTHR31845">
    <property type="entry name" value="FINGER DOMAIN PROTEIN, PUTATIVE-RELATED"/>
    <property type="match status" value="1"/>
</dbReference>
<keyword evidence="4" id="KW-0804">Transcription</keyword>
<dbReference type="GO" id="GO:0005634">
    <property type="term" value="C:nucleus"/>
    <property type="evidence" value="ECO:0007669"/>
    <property type="project" value="UniProtKB-SubCell"/>
</dbReference>
<evidence type="ECO:0000256" key="3">
    <source>
        <dbReference type="ARBA" id="ARBA00023125"/>
    </source>
</evidence>
<keyword evidence="7" id="KW-1185">Reference proteome</keyword>
<organism evidence="6 7">
    <name type="scientific">Penicillium hetheringtonii</name>
    <dbReference type="NCBI Taxonomy" id="911720"/>
    <lineage>
        <taxon>Eukaryota</taxon>
        <taxon>Fungi</taxon>
        <taxon>Dikarya</taxon>
        <taxon>Ascomycota</taxon>
        <taxon>Pezizomycotina</taxon>
        <taxon>Eurotiomycetes</taxon>
        <taxon>Eurotiomycetidae</taxon>
        <taxon>Eurotiales</taxon>
        <taxon>Aspergillaceae</taxon>
        <taxon>Penicillium</taxon>
    </lineage>
</organism>
<gene>
    <name evidence="6" type="ORF">N7450_004007</name>
</gene>
<dbReference type="GO" id="GO:0000976">
    <property type="term" value="F:transcription cis-regulatory region binding"/>
    <property type="evidence" value="ECO:0007669"/>
    <property type="project" value="TreeGrafter"/>
</dbReference>
<evidence type="ECO:0000256" key="4">
    <source>
        <dbReference type="ARBA" id="ARBA00023163"/>
    </source>
</evidence>
<evidence type="ECO:0008006" key="8">
    <source>
        <dbReference type="Google" id="ProtNLM"/>
    </source>
</evidence>
<dbReference type="InterPro" id="IPR051089">
    <property type="entry name" value="prtT"/>
</dbReference>
<proteinExistence type="predicted"/>
<dbReference type="Proteomes" id="UP001216150">
    <property type="component" value="Unassembled WGS sequence"/>
</dbReference>
<keyword evidence="2" id="KW-0805">Transcription regulation</keyword>
<dbReference type="AlphaFoldDB" id="A0AAD6DQ03"/>
<evidence type="ECO:0000313" key="7">
    <source>
        <dbReference type="Proteomes" id="UP001216150"/>
    </source>
</evidence>
<accession>A0AAD6DQ03</accession>
<name>A0AAD6DQ03_9EURO</name>
<evidence type="ECO:0000256" key="5">
    <source>
        <dbReference type="ARBA" id="ARBA00023242"/>
    </source>
</evidence>
<keyword evidence="5" id="KW-0539">Nucleus</keyword>
<evidence type="ECO:0000256" key="1">
    <source>
        <dbReference type="ARBA" id="ARBA00004123"/>
    </source>
</evidence>
<evidence type="ECO:0000313" key="6">
    <source>
        <dbReference type="EMBL" id="KAJ5590035.1"/>
    </source>
</evidence>
<sequence>MDALLSALQSSIKSSGNSELSVGINAVRSLDGVSASATSLSDDTLVDVSVGPNFRNESEIVSNSSSGDTSLNGSTGGSRIYAQFQFALLSSEIDERLDFFQSRMLPSFPFIDLTDTECWYLRQKRPILLQTIFTITTFSTKERLLQVEELKKTFFTTPLLEVQSNIDLLLGLLTYLAWSTDAFLGRADLMSRLMMLAISVATDMRLPQLSSFDTQLLMTVTQGETDGGENLNDSPHDFLERQRALLACFYLSSNISSHLGRQDAMRWTHRMDTALHLLTISQMCSQDQLFVFQVRLQLLKQKAQDLRFPDEMDVMSSSTESTARLIYLKTLRRELQELQSSIPSDIPHLGT</sequence>
<dbReference type="PANTHER" id="PTHR31845:SF18">
    <property type="entry name" value="ZN(II)2CYS6 TRANSCRIPTION FACTOR (EUROFUNG)"/>
    <property type="match status" value="1"/>
</dbReference>
<comment type="caution">
    <text evidence="6">The sequence shown here is derived from an EMBL/GenBank/DDBJ whole genome shotgun (WGS) entry which is preliminary data.</text>
</comment>
<protein>
    <recommendedName>
        <fullName evidence="8">Transcription factor domain-containing protein</fullName>
    </recommendedName>
</protein>
<evidence type="ECO:0000256" key="2">
    <source>
        <dbReference type="ARBA" id="ARBA00023015"/>
    </source>
</evidence>
<keyword evidence="3" id="KW-0238">DNA-binding</keyword>
<dbReference type="EMBL" id="JAQJAC010000003">
    <property type="protein sequence ID" value="KAJ5590035.1"/>
    <property type="molecule type" value="Genomic_DNA"/>
</dbReference>
<comment type="subcellular location">
    <subcellularLocation>
        <location evidence="1">Nucleus</location>
    </subcellularLocation>
</comment>
<reference evidence="6 7" key="1">
    <citation type="journal article" date="2023" name="IMA Fungus">
        <title>Comparative genomic study of the Penicillium genus elucidates a diverse pangenome and 15 lateral gene transfer events.</title>
        <authorList>
            <person name="Petersen C."/>
            <person name="Sorensen T."/>
            <person name="Nielsen M.R."/>
            <person name="Sondergaard T.E."/>
            <person name="Sorensen J.L."/>
            <person name="Fitzpatrick D.A."/>
            <person name="Frisvad J.C."/>
            <person name="Nielsen K.L."/>
        </authorList>
    </citation>
    <scope>NUCLEOTIDE SEQUENCE [LARGE SCALE GENOMIC DNA]</scope>
    <source>
        <strain evidence="6 7">IBT 29057</strain>
    </source>
</reference>
<dbReference type="GO" id="GO:0000981">
    <property type="term" value="F:DNA-binding transcription factor activity, RNA polymerase II-specific"/>
    <property type="evidence" value="ECO:0007669"/>
    <property type="project" value="TreeGrafter"/>
</dbReference>